<dbReference type="Pfam" id="PF03706">
    <property type="entry name" value="LPG_synthase_TM"/>
    <property type="match status" value="1"/>
</dbReference>
<evidence type="ECO:0000256" key="1">
    <source>
        <dbReference type="ARBA" id="ARBA00004651"/>
    </source>
</evidence>
<feature type="transmembrane region" description="Helical" evidence="6">
    <location>
        <begin position="42"/>
        <end position="61"/>
    </location>
</feature>
<feature type="transmembrane region" description="Helical" evidence="6">
    <location>
        <begin position="122"/>
        <end position="144"/>
    </location>
</feature>
<keyword evidence="3 6" id="KW-0812">Transmembrane</keyword>
<dbReference type="GO" id="GO:0005886">
    <property type="term" value="C:plasma membrane"/>
    <property type="evidence" value="ECO:0007669"/>
    <property type="project" value="UniProtKB-SubCell"/>
</dbReference>
<name>A0A4R4RG62_9ACTN</name>
<evidence type="ECO:0000256" key="4">
    <source>
        <dbReference type="ARBA" id="ARBA00022989"/>
    </source>
</evidence>
<keyword evidence="5 6" id="KW-0472">Membrane</keyword>
<organism evidence="7 8">
    <name type="scientific">Jiangella ureilytica</name>
    <dbReference type="NCBI Taxonomy" id="2530374"/>
    <lineage>
        <taxon>Bacteria</taxon>
        <taxon>Bacillati</taxon>
        <taxon>Actinomycetota</taxon>
        <taxon>Actinomycetes</taxon>
        <taxon>Jiangellales</taxon>
        <taxon>Jiangellaceae</taxon>
        <taxon>Jiangella</taxon>
    </lineage>
</organism>
<evidence type="ECO:0000256" key="2">
    <source>
        <dbReference type="ARBA" id="ARBA00022475"/>
    </source>
</evidence>
<dbReference type="InterPro" id="IPR022791">
    <property type="entry name" value="L-PG_synthase/AglD"/>
</dbReference>
<comment type="caution">
    <text evidence="7">The sequence shown here is derived from an EMBL/GenBank/DDBJ whole genome shotgun (WGS) entry which is preliminary data.</text>
</comment>
<keyword evidence="8" id="KW-1185">Reference proteome</keyword>
<dbReference type="RefSeq" id="WP_131987311.1">
    <property type="nucleotide sequence ID" value="NZ_SMKL01000075.1"/>
</dbReference>
<evidence type="ECO:0000256" key="5">
    <source>
        <dbReference type="ARBA" id="ARBA00023136"/>
    </source>
</evidence>
<reference evidence="7 8" key="1">
    <citation type="submission" date="2019-02" db="EMBL/GenBank/DDBJ databases">
        <title>Draft genome sequences of novel Actinobacteria.</title>
        <authorList>
            <person name="Sahin N."/>
            <person name="Ay H."/>
            <person name="Saygin H."/>
        </authorList>
    </citation>
    <scope>NUCLEOTIDE SEQUENCE [LARGE SCALE GENOMIC DNA]</scope>
    <source>
        <strain evidence="7 8">KC603</strain>
    </source>
</reference>
<feature type="transmembrane region" description="Helical" evidence="6">
    <location>
        <begin position="260"/>
        <end position="281"/>
    </location>
</feature>
<dbReference type="OrthoDB" id="6057470at2"/>
<dbReference type="EMBL" id="SMKL01000075">
    <property type="protein sequence ID" value="TDC47413.1"/>
    <property type="molecule type" value="Genomic_DNA"/>
</dbReference>
<comment type="subcellular location">
    <subcellularLocation>
        <location evidence="1">Cell membrane</location>
        <topology evidence="1">Multi-pass membrane protein</topology>
    </subcellularLocation>
</comment>
<feature type="transmembrane region" description="Helical" evidence="6">
    <location>
        <begin position="197"/>
        <end position="219"/>
    </location>
</feature>
<proteinExistence type="predicted"/>
<feature type="transmembrane region" description="Helical" evidence="6">
    <location>
        <begin position="231"/>
        <end position="253"/>
    </location>
</feature>
<keyword evidence="4 6" id="KW-1133">Transmembrane helix</keyword>
<evidence type="ECO:0000256" key="6">
    <source>
        <dbReference type="SAM" id="Phobius"/>
    </source>
</evidence>
<accession>A0A4R4RG62</accession>
<dbReference type="Proteomes" id="UP000295621">
    <property type="component" value="Unassembled WGS sequence"/>
</dbReference>
<evidence type="ECO:0000313" key="7">
    <source>
        <dbReference type="EMBL" id="TDC47413.1"/>
    </source>
</evidence>
<evidence type="ECO:0000313" key="8">
    <source>
        <dbReference type="Proteomes" id="UP000295621"/>
    </source>
</evidence>
<protein>
    <submittedName>
        <fullName evidence="7">UPF0104 family protein</fullName>
    </submittedName>
</protein>
<dbReference type="AlphaFoldDB" id="A0A4R4RG62"/>
<feature type="transmembrane region" description="Helical" evidence="6">
    <location>
        <begin position="156"/>
        <end position="176"/>
    </location>
</feature>
<sequence length="307" mass="31670">MSRLLAFTRHPWVRRAFLVLAFAAAAWAVASRWDDVRAAWSALDALTALAALAVSLAYVLATMASWRAVLGDLGSDVPLRPAARMFLVSQLGKYVPGGVWNLVAAAEIGAGLRIPRRRSVTAMAVALLVSIVTGLLVAVVAVLAGPADVRSTYGSTLLALPVLVVVLLPPVLNRLLGMLLRLLRRAPLEHPVSGPGIARASAWALLAWLLAGLHVWLLATALGAEATLATAALATGGYALAWTVGFLVVVVPAGAGVREAVLGLVLAGQLSGGSVVVAVLASRVLMTLADVALGLAATATRRRPAHA</sequence>
<keyword evidence="2" id="KW-1003">Cell membrane</keyword>
<evidence type="ECO:0000256" key="3">
    <source>
        <dbReference type="ARBA" id="ARBA00022692"/>
    </source>
</evidence>
<gene>
    <name evidence="7" type="ORF">E1212_24410</name>
</gene>